<dbReference type="PRINTS" id="PR01078">
    <property type="entry name" value="AMINACHANNEL"/>
</dbReference>
<feature type="transmembrane region" description="Helical" evidence="14">
    <location>
        <begin position="36"/>
        <end position="55"/>
    </location>
</feature>
<keyword evidence="5 13" id="KW-0812">Transmembrane</keyword>
<comment type="similarity">
    <text evidence="2 13">Belongs to the amiloride-sensitive sodium channel (TC 1.A.6) family.</text>
</comment>
<evidence type="ECO:0000256" key="1">
    <source>
        <dbReference type="ARBA" id="ARBA00004141"/>
    </source>
</evidence>
<comment type="subcellular location">
    <subcellularLocation>
        <location evidence="1">Membrane</location>
        <topology evidence="1">Multi-pass membrane protein</topology>
    </subcellularLocation>
</comment>
<dbReference type="Proteomes" id="UP000887565">
    <property type="component" value="Unplaced"/>
</dbReference>
<evidence type="ECO:0000256" key="13">
    <source>
        <dbReference type="RuleBase" id="RU000679"/>
    </source>
</evidence>
<protein>
    <submittedName>
        <fullName evidence="16">Uncharacterized protein</fullName>
    </submittedName>
</protein>
<evidence type="ECO:0000256" key="14">
    <source>
        <dbReference type="SAM" id="Phobius"/>
    </source>
</evidence>
<evidence type="ECO:0000256" key="5">
    <source>
        <dbReference type="ARBA" id="ARBA00022692"/>
    </source>
</evidence>
<dbReference type="InterPro" id="IPR001873">
    <property type="entry name" value="ENaC"/>
</dbReference>
<proteinExistence type="inferred from homology"/>
<evidence type="ECO:0000256" key="6">
    <source>
        <dbReference type="ARBA" id="ARBA00022989"/>
    </source>
</evidence>
<keyword evidence="3 13" id="KW-0813">Transport</keyword>
<evidence type="ECO:0000313" key="16">
    <source>
        <dbReference type="WBParaSite" id="nRc.2.0.1.t33901-RA"/>
    </source>
</evidence>
<evidence type="ECO:0000256" key="10">
    <source>
        <dbReference type="ARBA" id="ARBA00023180"/>
    </source>
</evidence>
<keyword evidence="6 14" id="KW-1133">Transmembrane helix</keyword>
<evidence type="ECO:0000313" key="15">
    <source>
        <dbReference type="Proteomes" id="UP000887565"/>
    </source>
</evidence>
<dbReference type="OMA" id="RCASECM"/>
<accession>A0A915K5A3</accession>
<dbReference type="WBParaSite" id="nRc.2.0.1.t33901-RA">
    <property type="protein sequence ID" value="nRc.2.0.1.t33901-RA"/>
    <property type="gene ID" value="nRc.2.0.1.g33901"/>
</dbReference>
<keyword evidence="7" id="KW-0915">Sodium</keyword>
<dbReference type="GO" id="GO:0005886">
    <property type="term" value="C:plasma membrane"/>
    <property type="evidence" value="ECO:0007669"/>
    <property type="project" value="TreeGrafter"/>
</dbReference>
<dbReference type="AlphaFoldDB" id="A0A915K5A3"/>
<evidence type="ECO:0000256" key="8">
    <source>
        <dbReference type="ARBA" id="ARBA00023065"/>
    </source>
</evidence>
<evidence type="ECO:0000256" key="7">
    <source>
        <dbReference type="ARBA" id="ARBA00023053"/>
    </source>
</evidence>
<dbReference type="Pfam" id="PF00858">
    <property type="entry name" value="ASC"/>
    <property type="match status" value="1"/>
</dbReference>
<evidence type="ECO:0000256" key="9">
    <source>
        <dbReference type="ARBA" id="ARBA00023136"/>
    </source>
</evidence>
<keyword evidence="15" id="KW-1185">Reference proteome</keyword>
<feature type="transmembrane region" description="Helical" evidence="14">
    <location>
        <begin position="423"/>
        <end position="448"/>
    </location>
</feature>
<dbReference type="Gene3D" id="1.10.287.770">
    <property type="entry name" value="YojJ-like"/>
    <property type="match status" value="1"/>
</dbReference>
<evidence type="ECO:0000256" key="3">
    <source>
        <dbReference type="ARBA" id="ARBA00022448"/>
    </source>
</evidence>
<dbReference type="PANTHER" id="PTHR11690">
    <property type="entry name" value="AMILORIDE-SENSITIVE SODIUM CHANNEL-RELATED"/>
    <property type="match status" value="1"/>
</dbReference>
<keyword evidence="9 14" id="KW-0472">Membrane</keyword>
<keyword evidence="8 13" id="KW-0406">Ion transport</keyword>
<dbReference type="GO" id="GO:0015280">
    <property type="term" value="F:ligand-gated sodium channel activity"/>
    <property type="evidence" value="ECO:0007669"/>
    <property type="project" value="TreeGrafter"/>
</dbReference>
<keyword evidence="10" id="KW-0325">Glycoprotein</keyword>
<keyword evidence="12 13" id="KW-0407">Ion channel</keyword>
<sequence length="456" mass="51812">MCGEREDKPQNFDKSLSFLDIEAVGKILNARNLCSLIFYIILFVLFTTFMIYEIYMTINNYLTSPISTSYKIVSKDTARLPQILLCHSNVVTRSFLNTNSSDFRKAENLRNLYFGENERFSVTVDDHLTAKDMQNLYQEMALSTSVFYLVCQMRTDAFHMIPCKNITKEVFDPNYGRCHIVDVGEMEQQTPAQGLLLILNIKGSEYPNETGSAITPTYHGLNVGFGQIIDPTNMNEFVLVRPGQYVRINLYESRLNFISVDSSYFQQLCSSTDDINFDFLAANYSSKACRLECRLKTIADACNCTLPYDSVYFKDGVLDKHPFCSPKRMTECGRKSIARNKDELSRCSAKCQMACTAKRYSYSVSGMPLHAAGFPFMPDNETTLNDLIYMQIAYPQLEYTLFDQSPSMQLDDVVSNVGGQVGLWLGLSMMAIIQVPLVLCSTALWWCYSKRQGSKN</sequence>
<organism evidence="15 16">
    <name type="scientific">Romanomermis culicivorax</name>
    <name type="common">Nematode worm</name>
    <dbReference type="NCBI Taxonomy" id="13658"/>
    <lineage>
        <taxon>Eukaryota</taxon>
        <taxon>Metazoa</taxon>
        <taxon>Ecdysozoa</taxon>
        <taxon>Nematoda</taxon>
        <taxon>Enoplea</taxon>
        <taxon>Dorylaimia</taxon>
        <taxon>Mermithida</taxon>
        <taxon>Mermithoidea</taxon>
        <taxon>Mermithidae</taxon>
        <taxon>Romanomermis</taxon>
    </lineage>
</organism>
<name>A0A915K5A3_ROMCU</name>
<evidence type="ECO:0000256" key="4">
    <source>
        <dbReference type="ARBA" id="ARBA00022461"/>
    </source>
</evidence>
<keyword evidence="4 13" id="KW-0894">Sodium channel</keyword>
<reference evidence="16" key="1">
    <citation type="submission" date="2022-11" db="UniProtKB">
        <authorList>
            <consortium name="WormBaseParasite"/>
        </authorList>
    </citation>
    <scope>IDENTIFICATION</scope>
</reference>
<evidence type="ECO:0000256" key="2">
    <source>
        <dbReference type="ARBA" id="ARBA00007193"/>
    </source>
</evidence>
<keyword evidence="11 13" id="KW-0739">Sodium transport</keyword>
<evidence type="ECO:0000256" key="11">
    <source>
        <dbReference type="ARBA" id="ARBA00023201"/>
    </source>
</evidence>
<dbReference type="PANTHER" id="PTHR11690:SF244">
    <property type="entry name" value="DEGENERIN LIKE"/>
    <property type="match status" value="1"/>
</dbReference>
<dbReference type="Gene3D" id="1.10.287.820">
    <property type="entry name" value="Acid-sensing ion channel domain"/>
    <property type="match status" value="1"/>
</dbReference>
<evidence type="ECO:0000256" key="12">
    <source>
        <dbReference type="ARBA" id="ARBA00023303"/>
    </source>
</evidence>